<proteinExistence type="predicted"/>
<dbReference type="OrthoDB" id="9905857at2"/>
<keyword evidence="2" id="KW-1185">Reference proteome</keyword>
<dbReference type="EMBL" id="CP003345">
    <property type="protein sequence ID" value="AFM04139.1"/>
    <property type="molecule type" value="Genomic_DNA"/>
</dbReference>
<evidence type="ECO:0000313" key="1">
    <source>
        <dbReference type="EMBL" id="AFM04139.1"/>
    </source>
</evidence>
<dbReference type="RefSeq" id="WP_014797594.1">
    <property type="nucleotide sequence ID" value="NC_018018.1"/>
</dbReference>
<accession>I4AJK4</accession>
<reference evidence="2" key="1">
    <citation type="submission" date="2012-06" db="EMBL/GenBank/DDBJ databases">
        <title>The complete genome of Flexibacter litoralis DSM 6794.</title>
        <authorList>
            <person name="Lucas S."/>
            <person name="Copeland A."/>
            <person name="Lapidus A."/>
            <person name="Glavina del Rio T."/>
            <person name="Dalin E."/>
            <person name="Tice H."/>
            <person name="Bruce D."/>
            <person name="Goodwin L."/>
            <person name="Pitluck S."/>
            <person name="Peters L."/>
            <person name="Ovchinnikova G."/>
            <person name="Lu M."/>
            <person name="Kyrpides N."/>
            <person name="Mavromatis K."/>
            <person name="Ivanova N."/>
            <person name="Brettin T."/>
            <person name="Detter J.C."/>
            <person name="Han C."/>
            <person name="Larimer F."/>
            <person name="Land M."/>
            <person name="Hauser L."/>
            <person name="Markowitz V."/>
            <person name="Cheng J.-F."/>
            <person name="Hugenholtz P."/>
            <person name="Woyke T."/>
            <person name="Wu D."/>
            <person name="Spring S."/>
            <person name="Lang E."/>
            <person name="Kopitz M."/>
            <person name="Brambilla E."/>
            <person name="Klenk H.-P."/>
            <person name="Eisen J.A."/>
        </authorList>
    </citation>
    <scope>NUCLEOTIDE SEQUENCE [LARGE SCALE GENOMIC DNA]</scope>
    <source>
        <strain evidence="2">ATCC 23117 / DSM 6794 / NBRC 15988 / NCIMB 1366 / Sio-4</strain>
    </source>
</reference>
<name>I4AJK4_BERLS</name>
<gene>
    <name evidence="1" type="ordered locus">Fleli_1740</name>
</gene>
<sequence length="117" mass="13794">MKDFNFRIPTTHSDKNVKIEITGSLASVKETERQLSKFIIDEKKYFVLTQSDVDKLENDTFGVKGYAVWVFENEAKEENYVGKMINIGQKEPEMEAKEEHQKYVFIILDVIREWVKK</sequence>
<dbReference type="KEGG" id="fli:Fleli_1740"/>
<dbReference type="Proteomes" id="UP000006054">
    <property type="component" value="Chromosome"/>
</dbReference>
<dbReference type="AlphaFoldDB" id="I4AJK4"/>
<organism evidence="1 2">
    <name type="scientific">Bernardetia litoralis (strain ATCC 23117 / DSM 6794 / NBRC 15988 / NCIMB 1366 / Fx l1 / Sio-4)</name>
    <name type="common">Flexibacter litoralis</name>
    <dbReference type="NCBI Taxonomy" id="880071"/>
    <lineage>
        <taxon>Bacteria</taxon>
        <taxon>Pseudomonadati</taxon>
        <taxon>Bacteroidota</taxon>
        <taxon>Cytophagia</taxon>
        <taxon>Cytophagales</taxon>
        <taxon>Bernardetiaceae</taxon>
        <taxon>Bernardetia</taxon>
    </lineage>
</organism>
<protein>
    <submittedName>
        <fullName evidence="1">Uncharacterized protein</fullName>
    </submittedName>
</protein>
<evidence type="ECO:0000313" key="2">
    <source>
        <dbReference type="Proteomes" id="UP000006054"/>
    </source>
</evidence>
<dbReference type="STRING" id="880071.Fleli_1740"/>
<dbReference type="HOGENOM" id="CLU_2081336_0_0_10"/>